<dbReference type="EMBL" id="CP034299">
    <property type="protein sequence ID" value="QHH12119.1"/>
    <property type="molecule type" value="Genomic_DNA"/>
</dbReference>
<reference evidence="1" key="3">
    <citation type="submission" date="2019-12" db="EMBL/GenBank/DDBJ databases">
        <authorList>
            <consortium name="NCBI Pathogen Detection Project"/>
        </authorList>
    </citation>
    <scope>NUCLEOTIDE SEQUENCE</scope>
    <source>
        <strain evidence="1">1930</strain>
    </source>
</reference>
<reference evidence="2 3" key="2">
    <citation type="submission" date="2018-12" db="EMBL/GenBank/DDBJ databases">
        <title>Genomic insights into the evolutionary origins and pathogenicity of five Vibrio parahaemolyticus strains isolated from the shrimp with acute hepatopancreatic necrosis disease (AHPND).</title>
        <authorList>
            <person name="Yang Q."/>
            <person name="Dong X."/>
            <person name="Xie G."/>
            <person name="Fu S."/>
            <person name="Zou P."/>
            <person name="Sun J."/>
            <person name="Wang Y."/>
            <person name="Huang J."/>
        </authorList>
    </citation>
    <scope>NUCLEOTIDE SEQUENCE [LARGE SCALE GENOMIC DNA]</scope>
    <source>
        <strain evidence="2 3">20160303005-1</strain>
    </source>
</reference>
<dbReference type="Proteomes" id="UP000856022">
    <property type="component" value="Unassembled WGS sequence"/>
</dbReference>
<proteinExistence type="predicted"/>
<accession>A0A7Z2MYE9</accession>
<dbReference type="AlphaFoldDB" id="A0A7Z2MYE9"/>
<sequence>MISADFTVVTAHYSHLRRTSCAFFLPIRQTQAAIIVANEQQCFA</sequence>
<reference evidence="1" key="1">
    <citation type="journal article" date="2018" name="Genome Biol.">
        <title>SKESA: strategic k-mer extension for scrupulous assemblies.</title>
        <authorList>
            <person name="Souvorov A."/>
            <person name="Agarwala R."/>
            <person name="Lipman D.J."/>
        </authorList>
    </citation>
    <scope>NUCLEOTIDE SEQUENCE</scope>
    <source>
        <strain evidence="1">1930</strain>
    </source>
</reference>
<evidence type="ECO:0000313" key="2">
    <source>
        <dbReference type="EMBL" id="QHH12119.1"/>
    </source>
</evidence>
<name>A0A7Z2MYE9_VIBPH</name>
<protein>
    <submittedName>
        <fullName evidence="1">Uncharacterized protein</fullName>
    </submittedName>
</protein>
<evidence type="ECO:0000313" key="1">
    <source>
        <dbReference type="EMBL" id="HAS6676081.1"/>
    </source>
</evidence>
<dbReference type="Proteomes" id="UP000464718">
    <property type="component" value="Chromosome ii"/>
</dbReference>
<evidence type="ECO:0000313" key="3">
    <source>
        <dbReference type="Proteomes" id="UP000464718"/>
    </source>
</evidence>
<organism evidence="1">
    <name type="scientific">Vibrio parahaemolyticus</name>
    <dbReference type="NCBI Taxonomy" id="670"/>
    <lineage>
        <taxon>Bacteria</taxon>
        <taxon>Pseudomonadati</taxon>
        <taxon>Pseudomonadota</taxon>
        <taxon>Gammaproteobacteria</taxon>
        <taxon>Vibrionales</taxon>
        <taxon>Vibrionaceae</taxon>
        <taxon>Vibrio</taxon>
    </lineage>
</organism>
<gene>
    <name evidence="2" type="ORF">EHC69_22780</name>
    <name evidence="1" type="ORF">I7278_04555</name>
</gene>
<dbReference type="EMBL" id="DACQKT010000002">
    <property type="protein sequence ID" value="HAS6676081.1"/>
    <property type="molecule type" value="Genomic_DNA"/>
</dbReference>